<organism evidence="1 2">
    <name type="scientific">Lentilactobacillus curieae</name>
    <dbReference type="NCBI Taxonomy" id="1138822"/>
    <lineage>
        <taxon>Bacteria</taxon>
        <taxon>Bacillati</taxon>
        <taxon>Bacillota</taxon>
        <taxon>Bacilli</taxon>
        <taxon>Lactobacillales</taxon>
        <taxon>Lactobacillaceae</taxon>
        <taxon>Lentilactobacillus</taxon>
    </lineage>
</organism>
<dbReference type="PIRSF" id="PIRSF030140">
    <property type="entry name" value="UCP030140"/>
    <property type="match status" value="1"/>
</dbReference>
<dbReference type="RefSeq" id="WP_035167265.1">
    <property type="nucleotide sequence ID" value="NZ_CP018906.1"/>
</dbReference>
<sequence>MDLQKMLSASVYLNRMIDSKKQLHWAPDSRIQNAFVALDVELSEVANTSEWFKVWKTHRGKHDDGKSPEETLLYEYVDAMDFFLLISNLKNWNHIILNTQPDLDKISGYKKEQNLDKQYLIIKRMLFDSFFNRSESAFSHCFRLFIKMGLVDFGFSQDQIEAAFMEKNQINQQRQDNNY</sequence>
<dbReference type="AlphaFoldDB" id="A0A1S6QK59"/>
<evidence type="ECO:0000313" key="2">
    <source>
        <dbReference type="Proteomes" id="UP000030361"/>
    </source>
</evidence>
<dbReference type="InterPro" id="IPR014871">
    <property type="entry name" value="dUTPase/dCTP_pyrophosphatase"/>
</dbReference>
<dbReference type="CDD" id="cd11527">
    <property type="entry name" value="NTP-PPase_dUTPase"/>
    <property type="match status" value="1"/>
</dbReference>
<name>A0A1S6QK59_9LACO</name>
<reference evidence="1 2" key="1">
    <citation type="journal article" date="2015" name="Genome Announc.">
        <title>Genome Sequence of Lactobacillus curieae CCTCC M 2011381T, a Novel Producer of Gamma-aminobutyric Acid.</title>
        <authorList>
            <person name="Wang Y."/>
            <person name="Wang Y."/>
            <person name="Lang C."/>
            <person name="Wei D."/>
            <person name="Xu P."/>
            <person name="Xie J."/>
        </authorList>
    </citation>
    <scope>NUCLEOTIDE SEQUENCE [LARGE SCALE GENOMIC DNA]</scope>
    <source>
        <strain evidence="1 2">CCTCC M 2011381</strain>
    </source>
</reference>
<dbReference type="InterPro" id="IPR016947">
    <property type="entry name" value="UCP030140"/>
</dbReference>
<keyword evidence="1" id="KW-0378">Hydrolase</keyword>
<dbReference type="Gene3D" id="1.10.4010.10">
    <property type="entry name" value="Type II deoxyuridine triphosphatase"/>
    <property type="match status" value="1"/>
</dbReference>
<gene>
    <name evidence="1" type="ORF">PL11_008705</name>
</gene>
<dbReference type="SUPFAM" id="SSF101386">
    <property type="entry name" value="all-alpha NTP pyrophosphatases"/>
    <property type="match status" value="1"/>
</dbReference>
<protein>
    <submittedName>
        <fullName evidence="1">2-deoxyuridine 5-triphosphate nucleotidohydrolase</fullName>
    </submittedName>
</protein>
<proteinExistence type="predicted"/>
<dbReference type="Pfam" id="PF08761">
    <property type="entry name" value="dUTPase_2"/>
    <property type="match status" value="1"/>
</dbReference>
<dbReference type="KEGG" id="lcu:PL11_008705"/>
<dbReference type="eggNOG" id="COG4508">
    <property type="taxonomic scope" value="Bacteria"/>
</dbReference>
<evidence type="ECO:0000313" key="1">
    <source>
        <dbReference type="EMBL" id="AQW21991.1"/>
    </source>
</evidence>
<dbReference type="OrthoDB" id="5506143at2"/>
<keyword evidence="2" id="KW-1185">Reference proteome</keyword>
<accession>A0A1S6QK59</accession>
<dbReference type="Proteomes" id="UP000030361">
    <property type="component" value="Chromosome"/>
</dbReference>
<dbReference type="GO" id="GO:0016787">
    <property type="term" value="F:hydrolase activity"/>
    <property type="evidence" value="ECO:0007669"/>
    <property type="project" value="UniProtKB-KW"/>
</dbReference>
<dbReference type="EMBL" id="CP018906">
    <property type="protein sequence ID" value="AQW21991.1"/>
    <property type="molecule type" value="Genomic_DNA"/>
</dbReference>